<dbReference type="FunFam" id="3.40.1170.60:FF:000001">
    <property type="entry name" value="DNA polymerase IV"/>
    <property type="match status" value="1"/>
</dbReference>
<dbReference type="Gene3D" id="3.30.1490.100">
    <property type="entry name" value="DNA polymerase, Y-family, little finger domain"/>
    <property type="match status" value="1"/>
</dbReference>
<sequence length="360" mass="39679">MNPPRKIIHIDCDCFYASVEMRDNPALRDVPLAIGGAADRRGVIATCNYPARAFGIHSAMPTSRALRLCPSLVLLPPDFERYRAASRAVHRVFRDYTTLIEPLSLDEAYLDVTGSTTCHGSATLIAREIRARIEAEVGITASAGVAGNKLIAKIASDWHKPNGQMVVTPDDVAAFIRPLPVGKLWGVGKVTAQRLQQLGLHTCADLQAWSLEALATRFGKLGRSLYHQCRGQDNRPVDGDGRRKSLSVEHTYPHDLPTLDDCLAQLPRLLADFEQRLTKTDPDEPPHKAFVKIKYHDFTQTTMECVCAQPGAAVFERLLREAWPRGTRPVRLLGIGVRFADAPPLTDPTLPLWQGDDPAA</sequence>
<keyword evidence="13 15" id="KW-0234">DNA repair</keyword>
<keyword evidence="8 15" id="KW-0479">Metal-binding</keyword>
<reference evidence="17 18" key="1">
    <citation type="submission" date="2019-04" db="EMBL/GenBank/DDBJ databases">
        <title>Chitiniphilus eburnea sp. nov., a novel chitinolytic bacterium isolated from aquaculture sludge.</title>
        <authorList>
            <person name="Sheng M."/>
        </authorList>
    </citation>
    <scope>NUCLEOTIDE SEQUENCE [LARGE SCALE GENOMIC DNA]</scope>
    <source>
        <strain evidence="17 18">HX-2-15</strain>
    </source>
</reference>
<dbReference type="GO" id="GO:0009432">
    <property type="term" value="P:SOS response"/>
    <property type="evidence" value="ECO:0007669"/>
    <property type="project" value="UniProtKB-ARBA"/>
</dbReference>
<keyword evidence="5 15" id="KW-0808">Transferase</keyword>
<dbReference type="OrthoDB" id="9808813at2"/>
<dbReference type="Pfam" id="PF11799">
    <property type="entry name" value="IMS_C"/>
    <property type="match status" value="1"/>
</dbReference>
<dbReference type="Gene3D" id="3.30.70.270">
    <property type="match status" value="1"/>
</dbReference>
<feature type="domain" description="UmuC" evidence="16">
    <location>
        <begin position="7"/>
        <end position="188"/>
    </location>
</feature>
<dbReference type="Gene3D" id="1.10.150.20">
    <property type="entry name" value="5' to 3' exonuclease, C-terminal subdomain"/>
    <property type="match status" value="1"/>
</dbReference>
<dbReference type="InterPro" id="IPR017961">
    <property type="entry name" value="DNA_pol_Y-fam_little_finger"/>
</dbReference>
<evidence type="ECO:0000256" key="3">
    <source>
        <dbReference type="ARBA" id="ARBA00022457"/>
    </source>
</evidence>
<evidence type="ECO:0000256" key="10">
    <source>
        <dbReference type="ARBA" id="ARBA00022842"/>
    </source>
</evidence>
<evidence type="ECO:0000256" key="7">
    <source>
        <dbReference type="ARBA" id="ARBA00022705"/>
    </source>
</evidence>
<comment type="function">
    <text evidence="15">Poorly processive, error-prone DNA polymerase involved in untargeted mutagenesis. Copies undamaged DNA at stalled replication forks, which arise in vivo from mismatched or misaligned primer ends. These misaligned primers can be extended by PolIV. Exhibits no 3'-5' exonuclease (proofreading) activity. May be involved in translesional synthesis, in conjunction with the beta clamp from PolIII.</text>
</comment>
<organism evidence="17 18">
    <name type="scientific">Chitiniphilus eburneus</name>
    <dbReference type="NCBI Taxonomy" id="2571148"/>
    <lineage>
        <taxon>Bacteria</taxon>
        <taxon>Pseudomonadati</taxon>
        <taxon>Pseudomonadota</taxon>
        <taxon>Betaproteobacteria</taxon>
        <taxon>Neisseriales</taxon>
        <taxon>Chitinibacteraceae</taxon>
        <taxon>Chitiniphilus</taxon>
    </lineage>
</organism>
<evidence type="ECO:0000256" key="2">
    <source>
        <dbReference type="ARBA" id="ARBA00010945"/>
    </source>
</evidence>
<dbReference type="GO" id="GO:0006281">
    <property type="term" value="P:DNA repair"/>
    <property type="evidence" value="ECO:0007669"/>
    <property type="project" value="UniProtKB-UniRule"/>
</dbReference>
<keyword evidence="9 15" id="KW-0227">DNA damage</keyword>
<dbReference type="Proteomes" id="UP000310016">
    <property type="component" value="Unassembled WGS sequence"/>
</dbReference>
<dbReference type="EC" id="2.7.7.7" evidence="15"/>
<name>A0A4U0PY00_9NEIS</name>
<keyword evidence="18" id="KW-1185">Reference proteome</keyword>
<dbReference type="GO" id="GO:0003684">
    <property type="term" value="F:damaged DNA binding"/>
    <property type="evidence" value="ECO:0007669"/>
    <property type="project" value="InterPro"/>
</dbReference>
<dbReference type="Pfam" id="PF00817">
    <property type="entry name" value="IMS"/>
    <property type="match status" value="1"/>
</dbReference>
<keyword evidence="10 15" id="KW-0460">Magnesium</keyword>
<comment type="caution">
    <text evidence="17">The sequence shown here is derived from an EMBL/GenBank/DDBJ whole genome shotgun (WGS) entry which is preliminary data.</text>
</comment>
<feature type="site" description="Substrate discrimination" evidence="15">
    <location>
        <position position="16"/>
    </location>
</feature>
<keyword evidence="7 15" id="KW-0235">DNA replication</keyword>
<dbReference type="GO" id="GO:0005829">
    <property type="term" value="C:cytosol"/>
    <property type="evidence" value="ECO:0007669"/>
    <property type="project" value="TreeGrafter"/>
</dbReference>
<evidence type="ECO:0000313" key="17">
    <source>
        <dbReference type="EMBL" id="TJZ73481.1"/>
    </source>
</evidence>
<dbReference type="GO" id="GO:0000287">
    <property type="term" value="F:magnesium ion binding"/>
    <property type="evidence" value="ECO:0007669"/>
    <property type="project" value="UniProtKB-UniRule"/>
</dbReference>
<evidence type="ECO:0000256" key="9">
    <source>
        <dbReference type="ARBA" id="ARBA00022763"/>
    </source>
</evidence>
<evidence type="ECO:0000256" key="1">
    <source>
        <dbReference type="ARBA" id="ARBA00004496"/>
    </source>
</evidence>
<comment type="catalytic activity">
    <reaction evidence="14 15">
        <text>DNA(n) + a 2'-deoxyribonucleoside 5'-triphosphate = DNA(n+1) + diphosphate</text>
        <dbReference type="Rhea" id="RHEA:22508"/>
        <dbReference type="Rhea" id="RHEA-COMP:17339"/>
        <dbReference type="Rhea" id="RHEA-COMP:17340"/>
        <dbReference type="ChEBI" id="CHEBI:33019"/>
        <dbReference type="ChEBI" id="CHEBI:61560"/>
        <dbReference type="ChEBI" id="CHEBI:173112"/>
        <dbReference type="EC" id="2.7.7.7"/>
    </reaction>
</comment>
<feature type="active site" evidence="15">
    <location>
        <position position="107"/>
    </location>
</feature>
<dbReference type="InterPro" id="IPR053848">
    <property type="entry name" value="IMS_HHH_1"/>
</dbReference>
<keyword evidence="3 15" id="KW-0515">Mutator protein</keyword>
<evidence type="ECO:0000256" key="4">
    <source>
        <dbReference type="ARBA" id="ARBA00022490"/>
    </source>
</evidence>
<keyword evidence="4 15" id="KW-0963">Cytoplasm</keyword>
<evidence type="ECO:0000256" key="11">
    <source>
        <dbReference type="ARBA" id="ARBA00022932"/>
    </source>
</evidence>
<dbReference type="Gene3D" id="3.40.1170.60">
    <property type="match status" value="1"/>
</dbReference>
<dbReference type="InterPro" id="IPR043128">
    <property type="entry name" value="Rev_trsase/Diguanyl_cyclase"/>
</dbReference>
<dbReference type="SUPFAM" id="SSF100879">
    <property type="entry name" value="Lesion bypass DNA polymerase (Y-family), little finger domain"/>
    <property type="match status" value="1"/>
</dbReference>
<dbReference type="FunFam" id="1.10.150.20:FF:000019">
    <property type="entry name" value="DNA polymerase IV"/>
    <property type="match status" value="1"/>
</dbReference>
<feature type="binding site" evidence="15">
    <location>
        <position position="11"/>
    </location>
    <ligand>
        <name>Mg(2+)</name>
        <dbReference type="ChEBI" id="CHEBI:18420"/>
    </ligand>
</feature>
<dbReference type="NCBIfam" id="NF002677">
    <property type="entry name" value="PRK02406.1"/>
    <property type="match status" value="1"/>
</dbReference>
<evidence type="ECO:0000256" key="5">
    <source>
        <dbReference type="ARBA" id="ARBA00022679"/>
    </source>
</evidence>
<accession>A0A4U0PY00</accession>
<dbReference type="InterPro" id="IPR001126">
    <property type="entry name" value="UmuC"/>
</dbReference>
<protein>
    <recommendedName>
        <fullName evidence="15">DNA polymerase IV</fullName>
        <shortName evidence="15">Pol IV</shortName>
        <ecNumber evidence="15">2.7.7.7</ecNumber>
    </recommendedName>
</protein>
<dbReference type="GO" id="GO:0006261">
    <property type="term" value="P:DNA-templated DNA replication"/>
    <property type="evidence" value="ECO:0007669"/>
    <property type="project" value="UniProtKB-UniRule"/>
</dbReference>
<dbReference type="AlphaFoldDB" id="A0A4U0PY00"/>
<dbReference type="SUPFAM" id="SSF56672">
    <property type="entry name" value="DNA/RNA polymerases"/>
    <property type="match status" value="1"/>
</dbReference>
<comment type="subcellular location">
    <subcellularLocation>
        <location evidence="1 15">Cytoplasm</location>
    </subcellularLocation>
</comment>
<dbReference type="Pfam" id="PF21999">
    <property type="entry name" value="IMS_HHH_1"/>
    <property type="match status" value="1"/>
</dbReference>
<evidence type="ECO:0000256" key="12">
    <source>
        <dbReference type="ARBA" id="ARBA00023125"/>
    </source>
</evidence>
<evidence type="ECO:0000313" key="18">
    <source>
        <dbReference type="Proteomes" id="UP000310016"/>
    </source>
</evidence>
<evidence type="ECO:0000256" key="14">
    <source>
        <dbReference type="ARBA" id="ARBA00049244"/>
    </source>
</evidence>
<comment type="similarity">
    <text evidence="2 15">Belongs to the DNA polymerase type-Y family.</text>
</comment>
<keyword evidence="11 15" id="KW-0239">DNA-directed DNA polymerase</keyword>
<keyword evidence="12 15" id="KW-0238">DNA-binding</keyword>
<dbReference type="PROSITE" id="PS50173">
    <property type="entry name" value="UMUC"/>
    <property type="match status" value="1"/>
</dbReference>
<dbReference type="InterPro" id="IPR043502">
    <property type="entry name" value="DNA/RNA_pol_sf"/>
</dbReference>
<comment type="subunit">
    <text evidence="15">Monomer.</text>
</comment>
<dbReference type="GO" id="GO:0042276">
    <property type="term" value="P:error-prone translesion synthesis"/>
    <property type="evidence" value="ECO:0007669"/>
    <property type="project" value="TreeGrafter"/>
</dbReference>
<proteinExistence type="inferred from homology"/>
<dbReference type="GO" id="GO:0003887">
    <property type="term" value="F:DNA-directed DNA polymerase activity"/>
    <property type="evidence" value="ECO:0007669"/>
    <property type="project" value="UniProtKB-UniRule"/>
</dbReference>
<dbReference type="PANTHER" id="PTHR11076:SF33">
    <property type="entry name" value="DNA POLYMERASE KAPPA"/>
    <property type="match status" value="1"/>
</dbReference>
<dbReference type="CDD" id="cd03586">
    <property type="entry name" value="PolY_Pol_IV_kappa"/>
    <property type="match status" value="1"/>
</dbReference>
<evidence type="ECO:0000256" key="6">
    <source>
        <dbReference type="ARBA" id="ARBA00022695"/>
    </source>
</evidence>
<evidence type="ECO:0000256" key="8">
    <source>
        <dbReference type="ARBA" id="ARBA00022723"/>
    </source>
</evidence>
<feature type="binding site" evidence="15">
    <location>
        <position position="106"/>
    </location>
    <ligand>
        <name>Mg(2+)</name>
        <dbReference type="ChEBI" id="CHEBI:18420"/>
    </ligand>
</feature>
<evidence type="ECO:0000256" key="13">
    <source>
        <dbReference type="ARBA" id="ARBA00023204"/>
    </source>
</evidence>
<evidence type="ECO:0000259" key="16">
    <source>
        <dbReference type="PROSITE" id="PS50173"/>
    </source>
</evidence>
<dbReference type="EMBL" id="SUMF01000009">
    <property type="protein sequence ID" value="TJZ73481.1"/>
    <property type="molecule type" value="Genomic_DNA"/>
</dbReference>
<dbReference type="InterPro" id="IPR022880">
    <property type="entry name" value="DNApol_IV"/>
</dbReference>
<dbReference type="PANTHER" id="PTHR11076">
    <property type="entry name" value="DNA REPAIR POLYMERASE UMUC / TRANSFERASE FAMILY MEMBER"/>
    <property type="match status" value="1"/>
</dbReference>
<dbReference type="RefSeq" id="WP_136773271.1">
    <property type="nucleotide sequence ID" value="NZ_CP156074.1"/>
</dbReference>
<keyword evidence="6 15" id="KW-0548">Nucleotidyltransferase</keyword>
<dbReference type="InterPro" id="IPR036775">
    <property type="entry name" value="DNA_pol_Y-fam_lit_finger_sf"/>
</dbReference>
<comment type="cofactor">
    <cofactor evidence="15">
        <name>Mg(2+)</name>
        <dbReference type="ChEBI" id="CHEBI:18420"/>
    </cofactor>
    <text evidence="15">Binds 2 magnesium ions per subunit.</text>
</comment>
<dbReference type="HAMAP" id="MF_01113">
    <property type="entry name" value="DNApol_IV"/>
    <property type="match status" value="1"/>
</dbReference>
<evidence type="ECO:0000256" key="15">
    <source>
        <dbReference type="HAMAP-Rule" id="MF_01113"/>
    </source>
</evidence>
<dbReference type="InterPro" id="IPR050116">
    <property type="entry name" value="DNA_polymerase-Y"/>
</dbReference>
<gene>
    <name evidence="15 17" type="primary">dinB</name>
    <name evidence="17" type="ORF">FAZ21_09810</name>
</gene>